<evidence type="ECO:0000256" key="2">
    <source>
        <dbReference type="ARBA" id="ARBA00022448"/>
    </source>
</evidence>
<feature type="transmembrane region" description="Helical" evidence="6">
    <location>
        <begin position="142"/>
        <end position="159"/>
    </location>
</feature>
<proteinExistence type="predicted"/>
<gene>
    <name evidence="8" type="ORF">AALM99_05365</name>
</gene>
<dbReference type="InterPro" id="IPR011701">
    <property type="entry name" value="MFS"/>
</dbReference>
<evidence type="ECO:0000259" key="7">
    <source>
        <dbReference type="PROSITE" id="PS50850"/>
    </source>
</evidence>
<evidence type="ECO:0000313" key="8">
    <source>
        <dbReference type="EMBL" id="MEY8537870.1"/>
    </source>
</evidence>
<dbReference type="PANTHER" id="PTHR23526">
    <property type="entry name" value="INTEGRAL MEMBRANE TRANSPORT PROTEIN-RELATED"/>
    <property type="match status" value="1"/>
</dbReference>
<dbReference type="EMBL" id="JBCLSQ010000010">
    <property type="protein sequence ID" value="MEY8537870.1"/>
    <property type="molecule type" value="Genomic_DNA"/>
</dbReference>
<name>A0ABV4D8X5_9LACT</name>
<feature type="transmembrane region" description="Helical" evidence="6">
    <location>
        <begin position="77"/>
        <end position="95"/>
    </location>
</feature>
<keyword evidence="9" id="KW-1185">Reference proteome</keyword>
<dbReference type="CDD" id="cd06174">
    <property type="entry name" value="MFS"/>
    <property type="match status" value="1"/>
</dbReference>
<feature type="transmembrane region" description="Helical" evidence="6">
    <location>
        <begin position="259"/>
        <end position="276"/>
    </location>
</feature>
<dbReference type="Pfam" id="PF07690">
    <property type="entry name" value="MFS_1"/>
    <property type="match status" value="1"/>
</dbReference>
<sequence>MDKAFIKKYGTLLLLAAGAGIIFQLPYIRETFYVPIQEAMNLSNAQMGELSAGYATMATISYFIGGLVADKFSARKLLTFSFLATAVLGWWFSTFPSFNTARLIFVLMGVTTIITYWSAVIKATRMLGSSEEQGRLFGLQEGLRGVLNWLLVLGMTAVFVRFADQVVGTQWAIRVCAIAVGIIGILNWFVIEDTKAEENAESIKDVTLGMFKQLAFPRVWLLVAIVFFGYSLYGIFGYVNTLAINVYGLSAAGGATLGAFRYLIQAFGGIVGGFIADKIGSRLKVLIAGATLTGLSYGLFLVLPEDVALLGVVLGNFVGGMFAIYLIRSVYFAIIDDAGIPVSRTGRVSGIVSALGFLPDVFMYTMIGGWLDNNPGKSGFNMTFIYAIAMAVGCIVMSLILSRVIKRDKDLHNAVDTETVAAAAE</sequence>
<protein>
    <submittedName>
        <fullName evidence="8">MFS transporter</fullName>
    </submittedName>
</protein>
<keyword evidence="2" id="KW-0813">Transport</keyword>
<dbReference type="RefSeq" id="WP_369918117.1">
    <property type="nucleotide sequence ID" value="NZ_JBCLSQ010000010.1"/>
</dbReference>
<dbReference type="InterPro" id="IPR020846">
    <property type="entry name" value="MFS_dom"/>
</dbReference>
<dbReference type="SUPFAM" id="SSF103473">
    <property type="entry name" value="MFS general substrate transporter"/>
    <property type="match status" value="1"/>
</dbReference>
<comment type="caution">
    <text evidence="8">The sequence shown here is derived from an EMBL/GenBank/DDBJ whole genome shotgun (WGS) entry which is preliminary data.</text>
</comment>
<feature type="domain" description="Major facilitator superfamily (MFS) profile" evidence="7">
    <location>
        <begin position="1"/>
        <end position="405"/>
    </location>
</feature>
<dbReference type="InterPro" id="IPR036259">
    <property type="entry name" value="MFS_trans_sf"/>
</dbReference>
<evidence type="ECO:0000256" key="4">
    <source>
        <dbReference type="ARBA" id="ARBA00022989"/>
    </source>
</evidence>
<feature type="transmembrane region" description="Helical" evidence="6">
    <location>
        <begin position="12"/>
        <end position="32"/>
    </location>
</feature>
<keyword evidence="5 6" id="KW-0472">Membrane</keyword>
<feature type="transmembrane region" description="Helical" evidence="6">
    <location>
        <begin position="383"/>
        <end position="401"/>
    </location>
</feature>
<comment type="subcellular location">
    <subcellularLocation>
        <location evidence="1">Cell membrane</location>
        <topology evidence="1">Multi-pass membrane protein</topology>
    </subcellularLocation>
</comment>
<dbReference type="PANTHER" id="PTHR23526:SF4">
    <property type="entry name" value="INTEGRAL MEMBRANE TRANSPORT PROTEIN"/>
    <property type="match status" value="1"/>
</dbReference>
<reference evidence="8 9" key="1">
    <citation type="submission" date="2024-03" db="EMBL/GenBank/DDBJ databases">
        <title>Mouse gut bacterial collection (mGBC) of GemPharmatech.</title>
        <authorList>
            <person name="He Y."/>
            <person name="Dong L."/>
            <person name="Wu D."/>
            <person name="Gao X."/>
            <person name="Lin Z."/>
        </authorList>
    </citation>
    <scope>NUCLEOTIDE SEQUENCE [LARGE SCALE GENOMIC DNA]</scope>
    <source>
        <strain evidence="8 9">20-218</strain>
    </source>
</reference>
<dbReference type="InterPro" id="IPR052528">
    <property type="entry name" value="Sugar_transport-like"/>
</dbReference>
<feature type="transmembrane region" description="Helical" evidence="6">
    <location>
        <begin position="171"/>
        <end position="191"/>
    </location>
</feature>
<organism evidence="8 9">
    <name type="scientific">Lactococcus muris</name>
    <dbReference type="NCBI Taxonomy" id="2941330"/>
    <lineage>
        <taxon>Bacteria</taxon>
        <taxon>Bacillati</taxon>
        <taxon>Bacillota</taxon>
        <taxon>Bacilli</taxon>
        <taxon>Lactobacillales</taxon>
        <taxon>Streptococcaceae</taxon>
        <taxon>Lactococcus</taxon>
    </lineage>
</organism>
<evidence type="ECO:0000256" key="5">
    <source>
        <dbReference type="ARBA" id="ARBA00023136"/>
    </source>
</evidence>
<dbReference type="Proteomes" id="UP001565242">
    <property type="component" value="Unassembled WGS sequence"/>
</dbReference>
<evidence type="ECO:0000256" key="3">
    <source>
        <dbReference type="ARBA" id="ARBA00022692"/>
    </source>
</evidence>
<feature type="transmembrane region" description="Helical" evidence="6">
    <location>
        <begin position="219"/>
        <end position="239"/>
    </location>
</feature>
<evidence type="ECO:0000256" key="6">
    <source>
        <dbReference type="SAM" id="Phobius"/>
    </source>
</evidence>
<evidence type="ECO:0000313" key="9">
    <source>
        <dbReference type="Proteomes" id="UP001565242"/>
    </source>
</evidence>
<feature type="transmembrane region" description="Helical" evidence="6">
    <location>
        <begin position="308"/>
        <end position="327"/>
    </location>
</feature>
<feature type="transmembrane region" description="Helical" evidence="6">
    <location>
        <begin position="52"/>
        <end position="70"/>
    </location>
</feature>
<evidence type="ECO:0000256" key="1">
    <source>
        <dbReference type="ARBA" id="ARBA00004651"/>
    </source>
</evidence>
<keyword evidence="3 6" id="KW-0812">Transmembrane</keyword>
<dbReference type="PROSITE" id="PS50850">
    <property type="entry name" value="MFS"/>
    <property type="match status" value="1"/>
</dbReference>
<feature type="transmembrane region" description="Helical" evidence="6">
    <location>
        <begin position="101"/>
        <end position="121"/>
    </location>
</feature>
<feature type="transmembrane region" description="Helical" evidence="6">
    <location>
        <begin position="348"/>
        <end position="371"/>
    </location>
</feature>
<keyword evidence="4 6" id="KW-1133">Transmembrane helix</keyword>
<feature type="transmembrane region" description="Helical" evidence="6">
    <location>
        <begin position="283"/>
        <end position="302"/>
    </location>
</feature>
<dbReference type="Gene3D" id="1.20.1250.20">
    <property type="entry name" value="MFS general substrate transporter like domains"/>
    <property type="match status" value="2"/>
</dbReference>
<accession>A0ABV4D8X5</accession>